<evidence type="ECO:0000256" key="9">
    <source>
        <dbReference type="ARBA" id="ARBA00022837"/>
    </source>
</evidence>
<evidence type="ECO:0000256" key="8">
    <source>
        <dbReference type="ARBA" id="ARBA00022723"/>
    </source>
</evidence>
<organism evidence="20 21">
    <name type="scientific">Anas zonorhyncha</name>
    <name type="common">Eastern spot-billed duck</name>
    <dbReference type="NCBI Taxonomy" id="75864"/>
    <lineage>
        <taxon>Eukaryota</taxon>
        <taxon>Metazoa</taxon>
        <taxon>Chordata</taxon>
        <taxon>Craniata</taxon>
        <taxon>Vertebrata</taxon>
        <taxon>Euteleostomi</taxon>
        <taxon>Archelosauria</taxon>
        <taxon>Archosauria</taxon>
        <taxon>Dinosauria</taxon>
        <taxon>Saurischia</taxon>
        <taxon>Theropoda</taxon>
        <taxon>Coelurosauria</taxon>
        <taxon>Aves</taxon>
        <taxon>Neognathae</taxon>
        <taxon>Galloanserae</taxon>
        <taxon>Anseriformes</taxon>
        <taxon>Anatidae</taxon>
        <taxon>Anatinae</taxon>
        <taxon>Anas</taxon>
    </lineage>
</organism>
<feature type="transmembrane region" description="Helical" evidence="18">
    <location>
        <begin position="160"/>
        <end position="181"/>
    </location>
</feature>
<feature type="transmembrane region" description="Helical" evidence="18">
    <location>
        <begin position="430"/>
        <end position="452"/>
    </location>
</feature>
<keyword evidence="3" id="KW-0813">Transport</keyword>
<keyword evidence="11" id="KW-0406">Ion transport</keyword>
<evidence type="ECO:0000256" key="15">
    <source>
        <dbReference type="ARBA" id="ARBA00036239"/>
    </source>
</evidence>
<evidence type="ECO:0000256" key="2">
    <source>
        <dbReference type="ARBA" id="ARBA00009501"/>
    </source>
</evidence>
<dbReference type="GO" id="GO:0005886">
    <property type="term" value="C:plasma membrane"/>
    <property type="evidence" value="ECO:0007669"/>
    <property type="project" value="UniProtKB-SubCell"/>
</dbReference>
<evidence type="ECO:0000256" key="3">
    <source>
        <dbReference type="ARBA" id="ARBA00022448"/>
    </source>
</evidence>
<comment type="catalytic activity">
    <reaction evidence="16">
        <text>Ca(2+)(in) = Ca(2+)(out)</text>
        <dbReference type="Rhea" id="RHEA:29671"/>
        <dbReference type="ChEBI" id="CHEBI:29108"/>
    </reaction>
</comment>
<evidence type="ECO:0000256" key="4">
    <source>
        <dbReference type="ARBA" id="ARBA00022475"/>
    </source>
</evidence>
<keyword evidence="5" id="KW-0109">Calcium transport</keyword>
<dbReference type="PROSITE" id="PS51462">
    <property type="entry name" value="NUDIX"/>
    <property type="match status" value="1"/>
</dbReference>
<keyword evidence="14" id="KW-0407">Ion channel</keyword>
<evidence type="ECO:0000259" key="19">
    <source>
        <dbReference type="PROSITE" id="PS51462"/>
    </source>
</evidence>
<dbReference type="Ensembl" id="ENSAZOT00000028601.1">
    <property type="protein sequence ID" value="ENSAZOP00000026673.1"/>
    <property type="gene ID" value="ENSAZOG00000016800.1"/>
</dbReference>
<dbReference type="FunFam" id="3.90.79.10:FF:000047">
    <property type="entry name" value="Transient receptor potential cation channel subfamily M member 2"/>
    <property type="match status" value="1"/>
</dbReference>
<sequence length="889" mass="103516">LLENCCREGLGLRSLYKRSSGRVAFSMDPVRDLLIWAVVQNRQELAEIIWAQSQDCMVAALACSKILKELAKEEEDTDTTDEMLALAEQYENKAIGVFTDCYRKDEERAQKLLIRVSEAWGKTTCLQLALEAKNMNFVAHGGVQAFLTKVWWGKLCIDNGLWRVIACMLFFPLLYTSLITFREKKLQPMNCLTRFRAFFTAPVVIFHMNILSYFTFLLLFAYVLMVDFQPLPSWWEYLIYFWLFSLVCEETRQLLYDPDGLGVLKMASLYFKDFWNKLDVCAIVVFIIGLTCRLIPSTLYPGRIILSLAFIIFCLRLMHIFTVSRTLGPKIIIVKRMMKDVFFFLFLLAVWVVSFGVAKQAILIHNEERVEWLFRGVVYHSYLTIFGQIPSYIDGVNFNIDQCSPNGTDPYKPKCPETNEDNKKPIFPEWLTVILLCLYLLFTNILLLNLLIAMFNYTFQQVQAHTDQIWKFQRHDLIEEYHGRPPAPPPFILLNHLQLLVRRVLLCRPATRHKQLKEKLEKNEEAALLSWEMYLKENYLQHQQCQEKQNTEQKIRDIAQRVDVLAELLDLDRVKRTGLVEQRLIALEDQVHQSAKALRWIMQALQGNGFTSEEDMPPLASSRTSEVKELDLEEKPEEKQPPYHVLSRNLIYPGSHTIRFPVPDEKVPWEVRALGSERCSCWDCGRVFCGAWMGDRRSRHLLHACLLFPTRNPMGRTGLRGRGRLHSFGPNHALHPVVTRWRRNLDGSIIRKSLKKMLEVLVAQYPLSDVWALPGGSLEPGEMLPLKLKWVLRREFWPQFQNLLKQGTEIHKGYLDDPRNTDNAWVETVAVSIHFDSQNDVQMKRLNSFLQGCDPELCIRWQVLDRRMPLHANHKLLLYKVSTLLGAYY</sequence>
<keyword evidence="8" id="KW-0479">Metal-binding</keyword>
<dbReference type="GO" id="GO:0046872">
    <property type="term" value="F:metal ion binding"/>
    <property type="evidence" value="ECO:0007669"/>
    <property type="project" value="UniProtKB-KW"/>
</dbReference>
<dbReference type="CDD" id="cd03670">
    <property type="entry name" value="NUDIX_ADPRase_Nudt9"/>
    <property type="match status" value="1"/>
</dbReference>
<evidence type="ECO:0000256" key="11">
    <source>
        <dbReference type="ARBA" id="ARBA00023065"/>
    </source>
</evidence>
<dbReference type="GO" id="GO:0099604">
    <property type="term" value="F:ligand-gated calcium channel activity"/>
    <property type="evidence" value="ECO:0007669"/>
    <property type="project" value="TreeGrafter"/>
</dbReference>
<dbReference type="PANTHER" id="PTHR13800">
    <property type="entry name" value="TRANSIENT RECEPTOR POTENTIAL CATION CHANNEL, SUBFAMILY M, MEMBER 6"/>
    <property type="match status" value="1"/>
</dbReference>
<dbReference type="AlphaFoldDB" id="A0A8B9VT06"/>
<dbReference type="InterPro" id="IPR050927">
    <property type="entry name" value="TRPM"/>
</dbReference>
<feature type="domain" description="Nudix hydrolase" evidence="19">
    <location>
        <begin position="740"/>
        <end position="884"/>
    </location>
</feature>
<dbReference type="InterPro" id="IPR057366">
    <property type="entry name" value="TRPM-like"/>
</dbReference>
<evidence type="ECO:0000256" key="12">
    <source>
        <dbReference type="ARBA" id="ARBA00023136"/>
    </source>
</evidence>
<evidence type="ECO:0000256" key="10">
    <source>
        <dbReference type="ARBA" id="ARBA00022989"/>
    </source>
</evidence>
<evidence type="ECO:0000256" key="13">
    <source>
        <dbReference type="ARBA" id="ARBA00023157"/>
    </source>
</evidence>
<proteinExistence type="inferred from homology"/>
<reference evidence="20" key="1">
    <citation type="submission" date="2025-08" db="UniProtKB">
        <authorList>
            <consortium name="Ensembl"/>
        </authorList>
    </citation>
    <scope>IDENTIFICATION</scope>
</reference>
<dbReference type="InterPro" id="IPR000086">
    <property type="entry name" value="NUDIX_hydrolase_dom"/>
</dbReference>
<feature type="transmembrane region" description="Helical" evidence="18">
    <location>
        <begin position="341"/>
        <end position="364"/>
    </location>
</feature>
<dbReference type="InterPro" id="IPR015797">
    <property type="entry name" value="NUDIX_hydrolase-like_dom_sf"/>
</dbReference>
<keyword evidence="4" id="KW-1003">Cell membrane</keyword>
<evidence type="ECO:0000256" key="18">
    <source>
        <dbReference type="SAM" id="Phobius"/>
    </source>
</evidence>
<keyword evidence="21" id="KW-1185">Reference proteome</keyword>
<evidence type="ECO:0000256" key="6">
    <source>
        <dbReference type="ARBA" id="ARBA00022673"/>
    </source>
</evidence>
<name>A0A8B9VT06_9AVES</name>
<dbReference type="Pfam" id="PF00520">
    <property type="entry name" value="Ion_trans"/>
    <property type="match status" value="1"/>
</dbReference>
<feature type="transmembrane region" description="Helical" evidence="18">
    <location>
        <begin position="302"/>
        <end position="321"/>
    </location>
</feature>
<keyword evidence="13" id="KW-1015">Disulfide bond</keyword>
<dbReference type="Proteomes" id="UP000694549">
    <property type="component" value="Unplaced"/>
</dbReference>
<evidence type="ECO:0000256" key="5">
    <source>
        <dbReference type="ARBA" id="ARBA00022568"/>
    </source>
</evidence>
<protein>
    <recommendedName>
        <fullName evidence="17">Transient receptor potential cation channel subfamily M member 2</fullName>
    </recommendedName>
</protein>
<dbReference type="SUPFAM" id="SSF55811">
    <property type="entry name" value="Nudix"/>
    <property type="match status" value="1"/>
</dbReference>
<evidence type="ECO:0000256" key="16">
    <source>
        <dbReference type="ARBA" id="ARBA00036634"/>
    </source>
</evidence>
<evidence type="ECO:0000313" key="20">
    <source>
        <dbReference type="Ensembl" id="ENSAZOP00000026673.1"/>
    </source>
</evidence>
<dbReference type="PANTHER" id="PTHR13800:SF2">
    <property type="entry name" value="TRANSIENT RECEPTOR POTENTIAL CATION CHANNEL SUBFAMILY M MEMBER 2"/>
    <property type="match status" value="1"/>
</dbReference>
<dbReference type="Pfam" id="PF25508">
    <property type="entry name" value="TRPM2"/>
    <property type="match status" value="1"/>
</dbReference>
<reference evidence="20" key="2">
    <citation type="submission" date="2025-09" db="UniProtKB">
        <authorList>
            <consortium name="Ensembl"/>
        </authorList>
    </citation>
    <scope>IDENTIFICATION</scope>
</reference>
<dbReference type="InterPro" id="IPR005821">
    <property type="entry name" value="Ion_trans_dom"/>
</dbReference>
<accession>A0A8B9VT06</accession>
<evidence type="ECO:0000256" key="1">
    <source>
        <dbReference type="ARBA" id="ARBA00004651"/>
    </source>
</evidence>
<keyword evidence="9" id="KW-0106">Calcium</keyword>
<comment type="subcellular location">
    <subcellularLocation>
        <location evidence="1">Cell membrane</location>
        <topology evidence="1">Multi-pass membrane protein</topology>
    </subcellularLocation>
</comment>
<keyword evidence="10 18" id="KW-1133">Transmembrane helix</keyword>
<evidence type="ECO:0000256" key="7">
    <source>
        <dbReference type="ARBA" id="ARBA00022692"/>
    </source>
</evidence>
<evidence type="ECO:0000256" key="17">
    <source>
        <dbReference type="ARBA" id="ARBA00070987"/>
    </source>
</evidence>
<feature type="transmembrane region" description="Helical" evidence="18">
    <location>
        <begin position="202"/>
        <end position="225"/>
    </location>
</feature>
<keyword evidence="6" id="KW-0107">Calcium channel</keyword>
<dbReference type="Gene3D" id="3.90.79.10">
    <property type="entry name" value="Nucleoside Triphosphate Pyrophosphohydrolase"/>
    <property type="match status" value="1"/>
</dbReference>
<comment type="catalytic activity">
    <reaction evidence="15">
        <text>Na(+)(in) = Na(+)(out)</text>
        <dbReference type="Rhea" id="RHEA:34963"/>
        <dbReference type="ChEBI" id="CHEBI:29101"/>
    </reaction>
</comment>
<evidence type="ECO:0000256" key="14">
    <source>
        <dbReference type="ARBA" id="ARBA00023303"/>
    </source>
</evidence>
<comment type="similarity">
    <text evidence="2">Belongs to the transient receptor (TC 1.A.4) family. LTrpC subfamily. TRPM2 sub-subfamily.</text>
</comment>
<dbReference type="GO" id="GO:0051209">
    <property type="term" value="P:release of sequestered calcium ion into cytosol"/>
    <property type="evidence" value="ECO:0007669"/>
    <property type="project" value="TreeGrafter"/>
</dbReference>
<keyword evidence="7 18" id="KW-0812">Transmembrane</keyword>
<keyword evidence="12 18" id="KW-0472">Membrane</keyword>
<evidence type="ECO:0000313" key="21">
    <source>
        <dbReference type="Proteomes" id="UP000694549"/>
    </source>
</evidence>